<dbReference type="EMBL" id="JARTLO010000001">
    <property type="protein sequence ID" value="MDK4764253.1"/>
    <property type="molecule type" value="Genomic_DNA"/>
</dbReference>
<dbReference type="GO" id="GO:0019534">
    <property type="term" value="F:toxin transmembrane transporter activity"/>
    <property type="evidence" value="ECO:0007669"/>
    <property type="project" value="InterPro"/>
</dbReference>
<proteinExistence type="predicted"/>
<name>A0AAW6X0B9_9GAMM</name>
<evidence type="ECO:0000256" key="1">
    <source>
        <dbReference type="SAM" id="Phobius"/>
    </source>
</evidence>
<evidence type="ECO:0000313" key="2">
    <source>
        <dbReference type="EMBL" id="MDK4764253.1"/>
    </source>
</evidence>
<keyword evidence="1" id="KW-0812">Transmembrane</keyword>
<comment type="caution">
    <text evidence="2">The sequence shown here is derived from an EMBL/GenBank/DDBJ whole genome shotgun (WGS) entry which is preliminary data.</text>
</comment>
<dbReference type="RefSeq" id="WP_223294949.1">
    <property type="nucleotide sequence ID" value="NZ_CAYETX010000004.1"/>
</dbReference>
<dbReference type="EMBL" id="JARTOI010000004">
    <property type="protein sequence ID" value="MDK5169793.1"/>
    <property type="molecule type" value="Genomic_DNA"/>
</dbReference>
<evidence type="ECO:0000313" key="3">
    <source>
        <dbReference type="EMBL" id="MDK5169793.1"/>
    </source>
</evidence>
<accession>A0AAW6X0B9</accession>
<dbReference type="GO" id="GO:0016020">
    <property type="term" value="C:membrane"/>
    <property type="evidence" value="ECO:0007669"/>
    <property type="project" value="InterPro"/>
</dbReference>
<dbReference type="GO" id="GO:0043213">
    <property type="term" value="P:bacteriocin transport"/>
    <property type="evidence" value="ECO:0007669"/>
    <property type="project" value="InterPro"/>
</dbReference>
<evidence type="ECO:0000313" key="5">
    <source>
        <dbReference type="Proteomes" id="UP001174748"/>
    </source>
</evidence>
<gene>
    <name evidence="2" type="primary">tolA</name>
    <name evidence="2" type="ORF">P9854_00250</name>
    <name evidence="3" type="ORF">P9921_04755</name>
</gene>
<dbReference type="Gene3D" id="3.30.1150.10">
    <property type="match status" value="1"/>
</dbReference>
<sequence>MPMLDTNNVSGGLALILYKYAPGIFSNTTLIRLIIIHKDRDMIITHSGYKTGIAILLAAMTALTLTGCAKHTAPSQNDPANKEVDDLFANLGDPKTPAPGKEKLHYMTQVQAEIQRHLKDAATYSGQRCTLRITLAPDGMPVGVRTEGGDPDLCRAAMQAVADARLPKPPTPEVQNAFQIITLEFRPQ</sequence>
<dbReference type="SUPFAM" id="SSF74653">
    <property type="entry name" value="TolA/TonB C-terminal domain"/>
    <property type="match status" value="1"/>
</dbReference>
<keyword evidence="1" id="KW-1133">Transmembrane helix</keyword>
<dbReference type="InterPro" id="IPR014161">
    <property type="entry name" value="Tol-Pal_TolA"/>
</dbReference>
<dbReference type="Pfam" id="PF06519">
    <property type="entry name" value="TolA"/>
    <property type="match status" value="1"/>
</dbReference>
<evidence type="ECO:0000313" key="4">
    <source>
        <dbReference type="Proteomes" id="UP001173597"/>
    </source>
</evidence>
<feature type="transmembrane region" description="Helical" evidence="1">
    <location>
        <begin position="47"/>
        <end position="67"/>
    </location>
</feature>
<dbReference type="Proteomes" id="UP001173597">
    <property type="component" value="Unassembled WGS sequence"/>
</dbReference>
<dbReference type="Proteomes" id="UP001174748">
    <property type="component" value="Unassembled WGS sequence"/>
</dbReference>
<dbReference type="AlphaFoldDB" id="A0AAW6X0B9"/>
<dbReference type="NCBIfam" id="TIGR02794">
    <property type="entry name" value="tolA_full"/>
    <property type="match status" value="1"/>
</dbReference>
<keyword evidence="5" id="KW-1185">Reference proteome</keyword>
<organism evidence="2 4">
    <name type="scientific">Serratia nevei</name>
    <dbReference type="NCBI Taxonomy" id="2703794"/>
    <lineage>
        <taxon>Bacteria</taxon>
        <taxon>Pseudomonadati</taxon>
        <taxon>Pseudomonadota</taxon>
        <taxon>Gammaproteobacteria</taxon>
        <taxon>Enterobacterales</taxon>
        <taxon>Yersiniaceae</taxon>
        <taxon>Serratia</taxon>
    </lineage>
</organism>
<keyword evidence="1" id="KW-0472">Membrane</keyword>
<reference evidence="2" key="1">
    <citation type="submission" date="2023-01" db="EMBL/GenBank/DDBJ databases">
        <title>Genomic dissection of endemic carbapenem resistance: metallo-beta-lactamase gene dissemination through clonal, plasmid and integron transfer pathways.</title>
        <authorList>
            <person name="Macesic N."/>
        </authorList>
    </citation>
    <scope>NUCLEOTIDE SEQUENCE</scope>
    <source>
        <strain evidence="3">CPO382</strain>
        <strain evidence="2">CPO573</strain>
    </source>
</reference>
<feature type="transmembrane region" description="Helical" evidence="1">
    <location>
        <begin position="12"/>
        <end position="35"/>
    </location>
</feature>
<protein>
    <submittedName>
        <fullName evidence="2">Cell envelope integrity protein TolA</fullName>
    </submittedName>
</protein>